<organism evidence="1 2">
    <name type="scientific">Scortum barcoo</name>
    <name type="common">barcoo grunter</name>
    <dbReference type="NCBI Taxonomy" id="214431"/>
    <lineage>
        <taxon>Eukaryota</taxon>
        <taxon>Metazoa</taxon>
        <taxon>Chordata</taxon>
        <taxon>Craniata</taxon>
        <taxon>Vertebrata</taxon>
        <taxon>Euteleostomi</taxon>
        <taxon>Actinopterygii</taxon>
        <taxon>Neopterygii</taxon>
        <taxon>Teleostei</taxon>
        <taxon>Neoteleostei</taxon>
        <taxon>Acanthomorphata</taxon>
        <taxon>Eupercaria</taxon>
        <taxon>Centrarchiformes</taxon>
        <taxon>Terapontoidei</taxon>
        <taxon>Terapontidae</taxon>
        <taxon>Scortum</taxon>
    </lineage>
</organism>
<keyword evidence="2" id="KW-1185">Reference proteome</keyword>
<sequence>MRGGWEEIMVTGEDSDTLCELEAIEKELEELIARKEQLEKLGQSDECPTFYQTETPYGGIYMLPPPQLNQEDGPPEQEVKTGPETPESPAVPVRLESVRCLYSIFYCSIVGILQMVWMY</sequence>
<name>A0ACB8WC02_9TELE</name>
<dbReference type="EMBL" id="CM041542">
    <property type="protein sequence ID" value="KAI3365555.1"/>
    <property type="molecule type" value="Genomic_DNA"/>
</dbReference>
<proteinExistence type="predicted"/>
<evidence type="ECO:0000313" key="2">
    <source>
        <dbReference type="Proteomes" id="UP000831701"/>
    </source>
</evidence>
<gene>
    <name evidence="1" type="ORF">L3Q82_010637</name>
</gene>
<protein>
    <submittedName>
        <fullName evidence="1">Uncharacterized protein</fullName>
    </submittedName>
</protein>
<dbReference type="Proteomes" id="UP000831701">
    <property type="component" value="Chromosome 12"/>
</dbReference>
<comment type="caution">
    <text evidence="1">The sequence shown here is derived from an EMBL/GenBank/DDBJ whole genome shotgun (WGS) entry which is preliminary data.</text>
</comment>
<evidence type="ECO:0000313" key="1">
    <source>
        <dbReference type="EMBL" id="KAI3365555.1"/>
    </source>
</evidence>
<reference evidence="1" key="1">
    <citation type="submission" date="2022-04" db="EMBL/GenBank/DDBJ databases">
        <title>Jade perch genome.</title>
        <authorList>
            <person name="Chao B."/>
        </authorList>
    </citation>
    <scope>NUCLEOTIDE SEQUENCE</scope>
    <source>
        <strain evidence="1">CB-2022</strain>
    </source>
</reference>
<accession>A0ACB8WC02</accession>